<dbReference type="Proteomes" id="UP000799757">
    <property type="component" value="Unassembled WGS sequence"/>
</dbReference>
<gene>
    <name evidence="1" type="ORF">K505DRAFT_323450</name>
</gene>
<keyword evidence="2" id="KW-1185">Reference proteome</keyword>
<evidence type="ECO:0000313" key="2">
    <source>
        <dbReference type="Proteomes" id="UP000799757"/>
    </source>
</evidence>
<organism evidence="1 2">
    <name type="scientific">Melanomma pulvis-pyrius CBS 109.77</name>
    <dbReference type="NCBI Taxonomy" id="1314802"/>
    <lineage>
        <taxon>Eukaryota</taxon>
        <taxon>Fungi</taxon>
        <taxon>Dikarya</taxon>
        <taxon>Ascomycota</taxon>
        <taxon>Pezizomycotina</taxon>
        <taxon>Dothideomycetes</taxon>
        <taxon>Pleosporomycetidae</taxon>
        <taxon>Pleosporales</taxon>
        <taxon>Melanommataceae</taxon>
        <taxon>Melanomma</taxon>
    </lineage>
</organism>
<dbReference type="AlphaFoldDB" id="A0A6A6XIQ2"/>
<dbReference type="EMBL" id="MU001835">
    <property type="protein sequence ID" value="KAF2796282.1"/>
    <property type="molecule type" value="Genomic_DNA"/>
</dbReference>
<proteinExistence type="predicted"/>
<evidence type="ECO:0000313" key="1">
    <source>
        <dbReference type="EMBL" id="KAF2796282.1"/>
    </source>
</evidence>
<sequence length="69" mass="7942">MFQDQEENLQPRAQVQLYRKQSHFSIPKPLTSIPPPTNPELTQSPVIYIYSSYNSTTFSGKPLWNNACL</sequence>
<reference evidence="1" key="1">
    <citation type="journal article" date="2020" name="Stud. Mycol.">
        <title>101 Dothideomycetes genomes: a test case for predicting lifestyles and emergence of pathogens.</title>
        <authorList>
            <person name="Haridas S."/>
            <person name="Albert R."/>
            <person name="Binder M."/>
            <person name="Bloem J."/>
            <person name="Labutti K."/>
            <person name="Salamov A."/>
            <person name="Andreopoulos B."/>
            <person name="Baker S."/>
            <person name="Barry K."/>
            <person name="Bills G."/>
            <person name="Bluhm B."/>
            <person name="Cannon C."/>
            <person name="Castanera R."/>
            <person name="Culley D."/>
            <person name="Daum C."/>
            <person name="Ezra D."/>
            <person name="Gonzalez J."/>
            <person name="Henrissat B."/>
            <person name="Kuo A."/>
            <person name="Liang C."/>
            <person name="Lipzen A."/>
            <person name="Lutzoni F."/>
            <person name="Magnuson J."/>
            <person name="Mondo S."/>
            <person name="Nolan M."/>
            <person name="Ohm R."/>
            <person name="Pangilinan J."/>
            <person name="Park H.-J."/>
            <person name="Ramirez L."/>
            <person name="Alfaro M."/>
            <person name="Sun H."/>
            <person name="Tritt A."/>
            <person name="Yoshinaga Y."/>
            <person name="Zwiers L.-H."/>
            <person name="Turgeon B."/>
            <person name="Goodwin S."/>
            <person name="Spatafora J."/>
            <person name="Crous P."/>
            <person name="Grigoriev I."/>
        </authorList>
    </citation>
    <scope>NUCLEOTIDE SEQUENCE</scope>
    <source>
        <strain evidence="1">CBS 109.77</strain>
    </source>
</reference>
<name>A0A6A6XIQ2_9PLEO</name>
<accession>A0A6A6XIQ2</accession>
<protein>
    <submittedName>
        <fullName evidence="1">Uncharacterized protein</fullName>
    </submittedName>
</protein>